<accession>A0A2T7UVP6</accession>
<organism evidence="11 12">
    <name type="scientific">Pararhodobacter aggregans</name>
    <dbReference type="NCBI Taxonomy" id="404875"/>
    <lineage>
        <taxon>Bacteria</taxon>
        <taxon>Pseudomonadati</taxon>
        <taxon>Pseudomonadota</taxon>
        <taxon>Alphaproteobacteria</taxon>
        <taxon>Rhodobacterales</taxon>
        <taxon>Paracoccaceae</taxon>
        <taxon>Pararhodobacter</taxon>
    </lineage>
</organism>
<evidence type="ECO:0000259" key="10">
    <source>
        <dbReference type="Pfam" id="PF04290"/>
    </source>
</evidence>
<sequence>MTLADPPSPWPIRMIDRLSAFFLLLAGLAMGLMVATVAVDVIGRTLFNRPQPGALEMTAQWWMPMLTLLALGHAERMGEQIRVTMLLDSLSPRMRGAAEAIFALVAAALLVLLAWYSLQEALHGAQLRRTTASQPPVPIWPFAFVAVAGLTMLALQYLATAWRGFHSAARA</sequence>
<keyword evidence="3" id="KW-1003">Cell membrane</keyword>
<keyword evidence="5 9" id="KW-0812">Transmembrane</keyword>
<dbReference type="InterPro" id="IPR055348">
    <property type="entry name" value="DctQ"/>
</dbReference>
<feature type="domain" description="Tripartite ATP-independent periplasmic transporters DctQ component" evidence="10">
    <location>
        <begin position="33"/>
        <end position="165"/>
    </location>
</feature>
<keyword evidence="4 9" id="KW-0997">Cell inner membrane</keyword>
<proteinExistence type="inferred from homology"/>
<evidence type="ECO:0000313" key="11">
    <source>
        <dbReference type="EMBL" id="PVE48807.1"/>
    </source>
</evidence>
<evidence type="ECO:0000256" key="3">
    <source>
        <dbReference type="ARBA" id="ARBA00022475"/>
    </source>
</evidence>
<dbReference type="OrthoDB" id="4250245at2"/>
<feature type="transmembrane region" description="Helical" evidence="9">
    <location>
        <begin position="20"/>
        <end position="39"/>
    </location>
</feature>
<comment type="caution">
    <text evidence="11">The sequence shown here is derived from an EMBL/GenBank/DDBJ whole genome shotgun (WGS) entry which is preliminary data.</text>
</comment>
<comment type="function">
    <text evidence="9">Part of the tripartite ATP-independent periplasmic (TRAP) transport system.</text>
</comment>
<evidence type="ECO:0000256" key="6">
    <source>
        <dbReference type="ARBA" id="ARBA00022989"/>
    </source>
</evidence>
<evidence type="ECO:0000256" key="2">
    <source>
        <dbReference type="ARBA" id="ARBA00022448"/>
    </source>
</evidence>
<dbReference type="AlphaFoldDB" id="A0A2T7UVP6"/>
<dbReference type="Proteomes" id="UP000244810">
    <property type="component" value="Unassembled WGS sequence"/>
</dbReference>
<protein>
    <recommendedName>
        <fullName evidence="9">TRAP transporter small permease protein</fullName>
    </recommendedName>
</protein>
<keyword evidence="7 9" id="KW-0472">Membrane</keyword>
<comment type="similarity">
    <text evidence="8 9">Belongs to the TRAP transporter small permease family.</text>
</comment>
<keyword evidence="12" id="KW-1185">Reference proteome</keyword>
<feature type="transmembrane region" description="Helical" evidence="9">
    <location>
        <begin position="59"/>
        <end position="75"/>
    </location>
</feature>
<evidence type="ECO:0000256" key="5">
    <source>
        <dbReference type="ARBA" id="ARBA00022692"/>
    </source>
</evidence>
<gene>
    <name evidence="11" type="ORF">DDE23_05040</name>
</gene>
<feature type="transmembrane region" description="Helical" evidence="9">
    <location>
        <begin position="96"/>
        <end position="118"/>
    </location>
</feature>
<dbReference type="GO" id="GO:0005886">
    <property type="term" value="C:plasma membrane"/>
    <property type="evidence" value="ECO:0007669"/>
    <property type="project" value="UniProtKB-SubCell"/>
</dbReference>
<evidence type="ECO:0000256" key="4">
    <source>
        <dbReference type="ARBA" id="ARBA00022519"/>
    </source>
</evidence>
<dbReference type="PANTHER" id="PTHR35011">
    <property type="entry name" value="2,3-DIKETO-L-GULONATE TRAP TRANSPORTER SMALL PERMEASE PROTEIN YIAM"/>
    <property type="match status" value="1"/>
</dbReference>
<keyword evidence="6 9" id="KW-1133">Transmembrane helix</keyword>
<reference evidence="11 12" key="1">
    <citation type="journal article" date="2011" name="Syst. Appl. Microbiol.">
        <title>Defluviimonas denitrificans gen. nov., sp. nov., and Pararhodobacter aggregans gen. nov., sp. nov., non-phototrophic Rhodobacteraceae from the biofilter of a marine aquaculture.</title>
        <authorList>
            <person name="Foesel B.U."/>
            <person name="Drake H.L."/>
            <person name="Schramm A."/>
        </authorList>
    </citation>
    <scope>NUCLEOTIDE SEQUENCE [LARGE SCALE GENOMIC DNA]</scope>
    <source>
        <strain evidence="11 12">D1-19</strain>
    </source>
</reference>
<keyword evidence="2 9" id="KW-0813">Transport</keyword>
<comment type="subunit">
    <text evidence="9">The complex comprises the extracytoplasmic solute receptor protein and the two transmembrane proteins.</text>
</comment>
<comment type="subcellular location">
    <subcellularLocation>
        <location evidence="1 9">Cell inner membrane</location>
        <topology evidence="1 9">Multi-pass membrane protein</topology>
    </subcellularLocation>
</comment>
<dbReference type="Pfam" id="PF04290">
    <property type="entry name" value="DctQ"/>
    <property type="match status" value="1"/>
</dbReference>
<name>A0A2T7UVP6_9RHOB</name>
<evidence type="ECO:0000256" key="9">
    <source>
        <dbReference type="RuleBase" id="RU369079"/>
    </source>
</evidence>
<feature type="transmembrane region" description="Helical" evidence="9">
    <location>
        <begin position="138"/>
        <end position="159"/>
    </location>
</feature>
<dbReference type="EMBL" id="QDDR01000002">
    <property type="protein sequence ID" value="PVE48807.1"/>
    <property type="molecule type" value="Genomic_DNA"/>
</dbReference>
<evidence type="ECO:0000313" key="12">
    <source>
        <dbReference type="Proteomes" id="UP000244810"/>
    </source>
</evidence>
<dbReference type="GO" id="GO:0022857">
    <property type="term" value="F:transmembrane transporter activity"/>
    <property type="evidence" value="ECO:0007669"/>
    <property type="project" value="UniProtKB-UniRule"/>
</dbReference>
<dbReference type="InterPro" id="IPR007387">
    <property type="entry name" value="TRAP_DctQ"/>
</dbReference>
<evidence type="ECO:0000256" key="7">
    <source>
        <dbReference type="ARBA" id="ARBA00023136"/>
    </source>
</evidence>
<evidence type="ECO:0000256" key="8">
    <source>
        <dbReference type="ARBA" id="ARBA00038436"/>
    </source>
</evidence>
<evidence type="ECO:0000256" key="1">
    <source>
        <dbReference type="ARBA" id="ARBA00004429"/>
    </source>
</evidence>